<dbReference type="Gene3D" id="3.30.1470.10">
    <property type="entry name" value="Photosystem I PsaD, reaction center subunit II"/>
    <property type="match status" value="1"/>
</dbReference>
<feature type="compositionally biased region" description="Polar residues" evidence="18">
    <location>
        <begin position="1358"/>
        <end position="1377"/>
    </location>
</feature>
<accession>A0ABD3XJZ8</accession>
<evidence type="ECO:0000256" key="17">
    <source>
        <dbReference type="SAM" id="Coils"/>
    </source>
</evidence>
<feature type="region of interest" description="Disordered" evidence="18">
    <location>
        <begin position="561"/>
        <end position="592"/>
    </location>
</feature>
<dbReference type="InterPro" id="IPR001202">
    <property type="entry name" value="WW_dom"/>
</dbReference>
<dbReference type="GO" id="GO:0051301">
    <property type="term" value="P:cell division"/>
    <property type="evidence" value="ECO:0007669"/>
    <property type="project" value="UniProtKB-KW"/>
</dbReference>
<feature type="region of interest" description="Disordered" evidence="18">
    <location>
        <begin position="891"/>
        <end position="948"/>
    </location>
</feature>
<feature type="domain" description="WW" evidence="19">
    <location>
        <begin position="52"/>
        <end position="85"/>
    </location>
</feature>
<feature type="region of interest" description="Disordered" evidence="18">
    <location>
        <begin position="601"/>
        <end position="620"/>
    </location>
</feature>
<dbReference type="GO" id="GO:0097539">
    <property type="term" value="C:ciliary transition fiber"/>
    <property type="evidence" value="ECO:0007669"/>
    <property type="project" value="UniProtKB-ARBA"/>
</dbReference>
<reference evidence="20 21" key="1">
    <citation type="submission" date="2024-11" db="EMBL/GenBank/DDBJ databases">
        <title>Chromosome-level genome assembly of the freshwater bivalve Anodonta woodiana.</title>
        <authorList>
            <person name="Chen X."/>
        </authorList>
    </citation>
    <scope>NUCLEOTIDE SEQUENCE [LARGE SCALE GENOMIC DNA]</scope>
    <source>
        <strain evidence="20">MN2024</strain>
        <tissue evidence="20">Gills</tissue>
    </source>
</reference>
<feature type="compositionally biased region" description="Basic and acidic residues" evidence="18">
    <location>
        <begin position="664"/>
        <end position="731"/>
    </location>
</feature>
<evidence type="ECO:0000256" key="11">
    <source>
        <dbReference type="ARBA" id="ARBA00023212"/>
    </source>
</evidence>
<evidence type="ECO:0000256" key="13">
    <source>
        <dbReference type="ARBA" id="ARBA00023306"/>
    </source>
</evidence>
<gene>
    <name evidence="20" type="ORF">ACJMK2_025352</name>
</gene>
<proteinExistence type="predicted"/>
<evidence type="ECO:0000256" key="2">
    <source>
        <dbReference type="ARBA" id="ARBA00004123"/>
    </source>
</evidence>
<protein>
    <recommendedName>
        <fullName evidence="16">Centrosomal protein of 164 kDa</fullName>
    </recommendedName>
</protein>
<evidence type="ECO:0000256" key="9">
    <source>
        <dbReference type="ARBA" id="ARBA00023054"/>
    </source>
</evidence>
<dbReference type="GO" id="GO:0005814">
    <property type="term" value="C:centriole"/>
    <property type="evidence" value="ECO:0007669"/>
    <property type="project" value="UniProtKB-SubCell"/>
</dbReference>
<sequence length="1402" mass="161368">MMMINDQLILEEDYDENYEPNDEDLYEYAAIIGIDPSKEPHLLWIAREGINAPLPEHWKPCQDPNQDIYYFNFATGESIWDHPCDEFYRKMVIDERKKLASSGGQKNKEKTGKVDKKNKGEKDKPGAVKTHTQSLGPLKAEQSRGIPSLHKKTALEPMKSSTSQLAPLRTSTSQQMRGSLNTTTGSLKSGHGLGGSVNLSKSMGGLTSSMSIPIYSTEYDDDDDVPDERPERPHSRMQSIDAELVQDALGYEESEPGSVKGKLDSESDSDDYDKDVDFGIDKNLSERLLENDSPFRGSYDKDFETLSVKSTARDESGGKLSPLEDERKRKAELLATAAERRADPDIRLLDEEEKKLKSTNARILQEMKTRLDRELEEEKRKLLEDKESRLRKVKEDIKREQQAEEDKLIREKKDVIKPAQVFPSATIELQDLTVQTEHVEPAETVDSAVQTELAETQKILSSTIQIENDEAMEKLRQELVAKQVEEEANLRKQMDEALERLKQEVSSLHKEEETRLEAEKKKALERLDKQVEEATSNEQKRLEQEKRSTIETLQSKHKLELDRLTEEAQRKHLEKVETTKRELNEKHDKDLTLIREELKRLNEQEREKKDHELEAAKKRQMAIDDLDKGLDEVLTERRQELKKQHQKELSRLQEEHEEQLKKIREDYKEKERQEKKLLAETEEAERKRLLKQHEKDMEELRREQARKREALAEQLEDELKTSQADKKEKIPELQSSNLDKEEEQVHEKRAEYERKKNELDKSMKSLEMQERKLEERRKKFKTDQEKFSDEQDEAFANRTVKLSANELERMKEERRQLNEELKMEQESLEEIKKERREIEGEVLKLKLSRDTVNRKLSDMKDKIEKKGIELDGVRQKLIEAAEEEKTIADERLRSSYTERKHRADKQYRTLVNGDRNEAEDDFMSGVHRRKQKTSEGQGRRRKPDDDEFSLSEKNLWDDLLSDDSIVEEIPAVKYSTYGGMRNHLDKESKAIIMAKDFLRKQRHSLKRRHAALQAAHQELLKDMVKQKQGVLSPDSANVLEDVRQSLENEAAELDNMTVQMNAGTLLIKEKEKHYQRLRSRVQGNDLLDSDEEWSPFEHNYAPAKLPNLDLSEDEESSGISSTDNSLDNILQTLAKPNNDRYPALFGSTAAASRNSEFGVNGDDPIARTLLKINKELSHVITALGSNQSASSTPVPTQPNRELTPTPYGPVYNPTPSLPSGSSLGNHTPIQAWASSNPYIHHPHHRVDYASLLLNAEQSLERKWRKYFGNRKPPLTSSQTPSTSMLVPFPGSSHAAPPVREQLRQYRFSLQEQIGQSYSGHDKQSTNERLVEHKEWLKKFQQDISFGASFVRASASDAGSVNSLGGNSDNPVSSSTPTKGLPPSTGAIKFELDENDEIRIRHL</sequence>
<feature type="coiled-coil region" evidence="17">
    <location>
        <begin position="995"/>
        <end position="1059"/>
    </location>
</feature>
<dbReference type="GO" id="GO:0005634">
    <property type="term" value="C:nucleus"/>
    <property type="evidence" value="ECO:0007669"/>
    <property type="project" value="UniProtKB-SubCell"/>
</dbReference>
<evidence type="ECO:0000256" key="6">
    <source>
        <dbReference type="ARBA" id="ARBA00022763"/>
    </source>
</evidence>
<comment type="subunit">
    <text evidence="15">Interacts (via N-terminus) with ATRIP. Interacts with ATM, ATR and MDC1. Interacts with XPA (via N-terminus) upon UV irradiation. Interacts with CEP83, CCDC92, TTBK2, DVL3, NPHP3 and weakly with NPHP4. Interacts with DZIP1.</text>
</comment>
<evidence type="ECO:0000256" key="16">
    <source>
        <dbReference type="ARBA" id="ARBA00067900"/>
    </source>
</evidence>
<evidence type="ECO:0000256" key="7">
    <source>
        <dbReference type="ARBA" id="ARBA00022776"/>
    </source>
</evidence>
<dbReference type="InterPro" id="IPR036020">
    <property type="entry name" value="WW_dom_sf"/>
</dbReference>
<feature type="region of interest" description="Disordered" evidence="18">
    <location>
        <begin position="99"/>
        <end position="193"/>
    </location>
</feature>
<evidence type="ECO:0000256" key="10">
    <source>
        <dbReference type="ARBA" id="ARBA00023204"/>
    </source>
</evidence>
<dbReference type="FunFam" id="3.30.1470.10:FF:000001">
    <property type="entry name" value="Centrosomal protein of 164 kDa"/>
    <property type="match status" value="1"/>
</dbReference>
<dbReference type="CDD" id="cd00201">
    <property type="entry name" value="WW"/>
    <property type="match status" value="1"/>
</dbReference>
<keyword evidence="8" id="KW-0970">Cilium biogenesis/degradation</keyword>
<keyword evidence="3" id="KW-0963">Cytoplasm</keyword>
<feature type="region of interest" description="Disordered" evidence="18">
    <location>
        <begin position="664"/>
        <end position="792"/>
    </location>
</feature>
<dbReference type="SMART" id="SM00456">
    <property type="entry name" value="WW"/>
    <property type="match status" value="1"/>
</dbReference>
<evidence type="ECO:0000256" key="18">
    <source>
        <dbReference type="SAM" id="MobiDB-lite"/>
    </source>
</evidence>
<evidence type="ECO:0000256" key="12">
    <source>
        <dbReference type="ARBA" id="ARBA00023242"/>
    </source>
</evidence>
<feature type="compositionally biased region" description="Basic and acidic residues" evidence="18">
    <location>
        <begin position="743"/>
        <end position="789"/>
    </location>
</feature>
<keyword evidence="13" id="KW-0131">Cell cycle</keyword>
<dbReference type="Proteomes" id="UP001634394">
    <property type="component" value="Unassembled WGS sequence"/>
</dbReference>
<dbReference type="PANTHER" id="PTHR21715">
    <property type="entry name" value="RH04127P"/>
    <property type="match status" value="1"/>
</dbReference>
<keyword evidence="7" id="KW-0498">Mitosis</keyword>
<keyword evidence="4" id="KW-0597">Phosphoprotein</keyword>
<feature type="coiled-coil region" evidence="17">
    <location>
        <begin position="349"/>
        <end position="414"/>
    </location>
</feature>
<keyword evidence="6" id="KW-0227">DNA damage</keyword>
<dbReference type="GO" id="GO:0030030">
    <property type="term" value="P:cell projection organization"/>
    <property type="evidence" value="ECO:0007669"/>
    <property type="project" value="UniProtKB-KW"/>
</dbReference>
<feature type="region of interest" description="Disordered" evidence="18">
    <location>
        <begin position="213"/>
        <end position="277"/>
    </location>
</feature>
<keyword evidence="10" id="KW-0234">DNA repair</keyword>
<evidence type="ECO:0000259" key="19">
    <source>
        <dbReference type="PROSITE" id="PS50020"/>
    </source>
</evidence>
<keyword evidence="12" id="KW-0539">Nucleus</keyword>
<comment type="subcellular location">
    <subcellularLocation>
        <location evidence="1">Cytoplasm</location>
        <location evidence="1">Cytoskeleton</location>
        <location evidence="1">Microtubule organizing center</location>
        <location evidence="1">Centrosome</location>
        <location evidence="1">Centriole</location>
    </subcellularLocation>
    <subcellularLocation>
        <location evidence="2">Nucleus</location>
    </subcellularLocation>
</comment>
<feature type="compositionally biased region" description="Basic and acidic residues" evidence="18">
    <location>
        <begin position="311"/>
        <end position="327"/>
    </location>
</feature>
<organism evidence="20 21">
    <name type="scientific">Sinanodonta woodiana</name>
    <name type="common">Chinese pond mussel</name>
    <name type="synonym">Anodonta woodiana</name>
    <dbReference type="NCBI Taxonomy" id="1069815"/>
    <lineage>
        <taxon>Eukaryota</taxon>
        <taxon>Metazoa</taxon>
        <taxon>Spiralia</taxon>
        <taxon>Lophotrochozoa</taxon>
        <taxon>Mollusca</taxon>
        <taxon>Bivalvia</taxon>
        <taxon>Autobranchia</taxon>
        <taxon>Heteroconchia</taxon>
        <taxon>Palaeoheterodonta</taxon>
        <taxon>Unionida</taxon>
        <taxon>Unionoidea</taxon>
        <taxon>Unionidae</taxon>
        <taxon>Unioninae</taxon>
        <taxon>Sinanodonta</taxon>
    </lineage>
</organism>
<comment type="caution">
    <text evidence="20">The sequence shown here is derived from an EMBL/GenBank/DDBJ whole genome shotgun (WGS) entry which is preliminary data.</text>
</comment>
<evidence type="ECO:0000313" key="21">
    <source>
        <dbReference type="Proteomes" id="UP001634394"/>
    </source>
</evidence>
<evidence type="ECO:0000256" key="1">
    <source>
        <dbReference type="ARBA" id="ARBA00004114"/>
    </source>
</evidence>
<evidence type="ECO:0000256" key="5">
    <source>
        <dbReference type="ARBA" id="ARBA00022618"/>
    </source>
</evidence>
<keyword evidence="5" id="KW-0132">Cell division</keyword>
<feature type="compositionally biased region" description="Basic and acidic residues" evidence="18">
    <location>
        <begin position="106"/>
        <end position="126"/>
    </location>
</feature>
<keyword evidence="21" id="KW-1185">Reference proteome</keyword>
<dbReference type="PANTHER" id="PTHR21715:SF0">
    <property type="entry name" value="RH04127P"/>
    <property type="match status" value="1"/>
</dbReference>
<dbReference type="InterPro" id="IPR053233">
    <property type="entry name" value="ABRA-related"/>
</dbReference>
<evidence type="ECO:0000256" key="4">
    <source>
        <dbReference type="ARBA" id="ARBA00022553"/>
    </source>
</evidence>
<evidence type="ECO:0000256" key="3">
    <source>
        <dbReference type="ARBA" id="ARBA00022490"/>
    </source>
</evidence>
<feature type="region of interest" description="Disordered" evidence="18">
    <location>
        <begin position="289"/>
        <end position="327"/>
    </location>
</feature>
<feature type="region of interest" description="Disordered" evidence="18">
    <location>
        <begin position="1358"/>
        <end position="1386"/>
    </location>
</feature>
<feature type="compositionally biased region" description="Polar residues" evidence="18">
    <location>
        <begin position="159"/>
        <end position="181"/>
    </location>
</feature>
<keyword evidence="11" id="KW-0206">Cytoskeleton</keyword>
<evidence type="ECO:0000313" key="20">
    <source>
        <dbReference type="EMBL" id="KAL3885265.1"/>
    </source>
</evidence>
<dbReference type="PROSITE" id="PS50020">
    <property type="entry name" value="WW_DOMAIN_2"/>
    <property type="match status" value="1"/>
</dbReference>
<name>A0ABD3XJZ8_SINWO</name>
<dbReference type="EMBL" id="JBJQND010000002">
    <property type="protein sequence ID" value="KAL3885265.1"/>
    <property type="molecule type" value="Genomic_DNA"/>
</dbReference>
<dbReference type="SUPFAM" id="SSF51045">
    <property type="entry name" value="WW domain"/>
    <property type="match status" value="1"/>
</dbReference>
<evidence type="ECO:0000256" key="14">
    <source>
        <dbReference type="ARBA" id="ARBA00056906"/>
    </source>
</evidence>
<comment type="function">
    <text evidence="14">Plays a role in microtubule organization and/or maintenance for the formation of primary cilia (PC), a microtubule-based structure that protrudes from the surface of epithelial cells. Plays a critical role in G2/M checkpoint and nuclear divisions. A key player in the DNA damage-activated ATR/ATM signaling cascade since it is required for the proper phosphorylation of H2AX, RPA, CHEK2 and CHEK1. Plays a critical role in chromosome segregation, acting as a mediator required for the maintenance of genomic stability through modulation of MDC1, RPA and CHEK1.</text>
</comment>
<evidence type="ECO:0000256" key="8">
    <source>
        <dbReference type="ARBA" id="ARBA00022794"/>
    </source>
</evidence>
<dbReference type="Pfam" id="PF00397">
    <property type="entry name" value="WW"/>
    <property type="match status" value="1"/>
</dbReference>
<keyword evidence="9 17" id="KW-0175">Coiled coil</keyword>
<dbReference type="GO" id="GO:0006281">
    <property type="term" value="P:DNA repair"/>
    <property type="evidence" value="ECO:0007669"/>
    <property type="project" value="UniProtKB-KW"/>
</dbReference>
<feature type="region of interest" description="Disordered" evidence="18">
    <location>
        <begin position="527"/>
        <end position="549"/>
    </location>
</feature>
<evidence type="ECO:0000256" key="15">
    <source>
        <dbReference type="ARBA" id="ARBA00061715"/>
    </source>
</evidence>